<proteinExistence type="predicted"/>
<evidence type="ECO:0000256" key="4">
    <source>
        <dbReference type="ARBA" id="ARBA00022989"/>
    </source>
</evidence>
<feature type="non-terminal residue" evidence="10">
    <location>
        <position position="160"/>
    </location>
</feature>
<dbReference type="EMBL" id="JBCNJP010003952">
    <property type="protein sequence ID" value="KAK9049976.1"/>
    <property type="molecule type" value="Genomic_DNA"/>
</dbReference>
<keyword evidence="3" id="KW-0677">Repeat</keyword>
<gene>
    <name evidence="10" type="ORF">SSX86_031055</name>
</gene>
<evidence type="ECO:0000256" key="8">
    <source>
        <dbReference type="SAM" id="Phobius"/>
    </source>
</evidence>
<organism evidence="10 11">
    <name type="scientific">Deinandra increscens subsp. villosa</name>
    <dbReference type="NCBI Taxonomy" id="3103831"/>
    <lineage>
        <taxon>Eukaryota</taxon>
        <taxon>Viridiplantae</taxon>
        <taxon>Streptophyta</taxon>
        <taxon>Embryophyta</taxon>
        <taxon>Tracheophyta</taxon>
        <taxon>Spermatophyta</taxon>
        <taxon>Magnoliopsida</taxon>
        <taxon>eudicotyledons</taxon>
        <taxon>Gunneridae</taxon>
        <taxon>Pentapetalae</taxon>
        <taxon>asterids</taxon>
        <taxon>campanulids</taxon>
        <taxon>Asterales</taxon>
        <taxon>Asteraceae</taxon>
        <taxon>Asteroideae</taxon>
        <taxon>Heliantheae alliance</taxon>
        <taxon>Madieae</taxon>
        <taxon>Madiinae</taxon>
        <taxon>Deinandra</taxon>
    </lineage>
</organism>
<evidence type="ECO:0000256" key="6">
    <source>
        <dbReference type="ARBA" id="ARBA00023136"/>
    </source>
</evidence>
<feature type="transmembrane region" description="Helical" evidence="8">
    <location>
        <begin position="53"/>
        <end position="70"/>
    </location>
</feature>
<dbReference type="Pfam" id="PF13962">
    <property type="entry name" value="PGG"/>
    <property type="match status" value="1"/>
</dbReference>
<evidence type="ECO:0000256" key="2">
    <source>
        <dbReference type="ARBA" id="ARBA00022692"/>
    </source>
</evidence>
<evidence type="ECO:0000313" key="11">
    <source>
        <dbReference type="Proteomes" id="UP001408789"/>
    </source>
</evidence>
<evidence type="ECO:0000313" key="10">
    <source>
        <dbReference type="EMBL" id="KAK9049976.1"/>
    </source>
</evidence>
<dbReference type="GO" id="GO:0005886">
    <property type="term" value="C:plasma membrane"/>
    <property type="evidence" value="ECO:0007669"/>
    <property type="project" value="TreeGrafter"/>
</dbReference>
<dbReference type="AlphaFoldDB" id="A0AAP0C4W4"/>
<feature type="transmembrane region" description="Helical" evidence="8">
    <location>
        <begin position="129"/>
        <end position="150"/>
    </location>
</feature>
<evidence type="ECO:0000259" key="9">
    <source>
        <dbReference type="Pfam" id="PF13962"/>
    </source>
</evidence>
<protein>
    <recommendedName>
        <fullName evidence="9">PGG domain-containing protein</fullName>
    </recommendedName>
</protein>
<feature type="region of interest" description="Disordered" evidence="7">
    <location>
        <begin position="1"/>
        <end position="29"/>
    </location>
</feature>
<feature type="transmembrane region" description="Helical" evidence="8">
    <location>
        <begin position="101"/>
        <end position="122"/>
    </location>
</feature>
<comment type="subcellular location">
    <subcellularLocation>
        <location evidence="1">Membrane</location>
        <topology evidence="1">Multi-pass membrane protein</topology>
    </subcellularLocation>
</comment>
<feature type="domain" description="PGG" evidence="9">
    <location>
        <begin position="45"/>
        <end position="154"/>
    </location>
</feature>
<sequence>MEAPNTQLHQHHLSPRPEPLTKPSPHKPKGFVSRTWARYVNADNNWIEKQRGILILAALAVAGLSFHSGINPPGGTITNSENGYSLGDAVLTRDMDQFNQFVAYNSLTMVTSLAIVLVLVSGVPLRNKFWMWVLTVATLFAMLCMVATYLHSLSTMAPDG</sequence>
<dbReference type="Proteomes" id="UP001408789">
    <property type="component" value="Unassembled WGS sequence"/>
</dbReference>
<comment type="caution">
    <text evidence="10">The sequence shown here is derived from an EMBL/GenBank/DDBJ whole genome shotgun (WGS) entry which is preliminary data.</text>
</comment>
<evidence type="ECO:0000256" key="1">
    <source>
        <dbReference type="ARBA" id="ARBA00004141"/>
    </source>
</evidence>
<keyword evidence="6 8" id="KW-0472">Membrane</keyword>
<keyword evidence="5" id="KW-0040">ANK repeat</keyword>
<keyword evidence="4 8" id="KW-1133">Transmembrane helix</keyword>
<reference evidence="10 11" key="1">
    <citation type="submission" date="2024-04" db="EMBL/GenBank/DDBJ databases">
        <title>The reference genome of an endangered Asteraceae, Deinandra increscens subsp. villosa, native to the Central Coast of California.</title>
        <authorList>
            <person name="Guilliams M."/>
            <person name="Hasenstab-Lehman K."/>
            <person name="Meyer R."/>
            <person name="Mcevoy S."/>
        </authorList>
    </citation>
    <scope>NUCLEOTIDE SEQUENCE [LARGE SCALE GENOMIC DNA]</scope>
    <source>
        <tissue evidence="10">Leaf</tissue>
    </source>
</reference>
<keyword evidence="2 8" id="KW-0812">Transmembrane</keyword>
<evidence type="ECO:0000256" key="3">
    <source>
        <dbReference type="ARBA" id="ARBA00022737"/>
    </source>
</evidence>
<dbReference type="InterPro" id="IPR026961">
    <property type="entry name" value="PGG_dom"/>
</dbReference>
<evidence type="ECO:0000256" key="7">
    <source>
        <dbReference type="SAM" id="MobiDB-lite"/>
    </source>
</evidence>
<dbReference type="PANTHER" id="PTHR24186">
    <property type="entry name" value="PROTEIN PHOSPHATASE 1 REGULATORY SUBUNIT"/>
    <property type="match status" value="1"/>
</dbReference>
<keyword evidence="11" id="KW-1185">Reference proteome</keyword>
<evidence type="ECO:0000256" key="5">
    <source>
        <dbReference type="ARBA" id="ARBA00023043"/>
    </source>
</evidence>
<accession>A0AAP0C4W4</accession>
<name>A0AAP0C4W4_9ASTR</name>
<dbReference type="PANTHER" id="PTHR24186:SF37">
    <property type="entry name" value="PGG DOMAIN-CONTAINING PROTEIN"/>
    <property type="match status" value="1"/>
</dbReference>